<dbReference type="AlphaFoldDB" id="A0A0K0DSU7"/>
<evidence type="ECO:0000313" key="2">
    <source>
        <dbReference type="WBParaSite" id="SSTP_0000031100.1"/>
    </source>
</evidence>
<evidence type="ECO:0000256" key="1">
    <source>
        <dbReference type="SAM" id="SignalP"/>
    </source>
</evidence>
<dbReference type="WBParaSite" id="SSTP_0000031100.1">
    <property type="protein sequence ID" value="SSTP_0000031100.1"/>
    <property type="gene ID" value="SSTP_0000031100"/>
</dbReference>
<sequence>MKIIFVANCFFIFTIFTFNSVMGGFMDEDRNNCDFTDCIKKCKSKRDEPGSSPFIQAYCVPIKRKNDPTYRSVFTADNKRCVCTTHPPPEFVDE</sequence>
<reference evidence="2" key="1">
    <citation type="submission" date="2015-08" db="UniProtKB">
        <authorList>
            <consortium name="WormBaseParasite"/>
        </authorList>
    </citation>
    <scope>IDENTIFICATION</scope>
</reference>
<name>A0A0K0DSU7_STRER</name>
<proteinExistence type="predicted"/>
<organism evidence="2">
    <name type="scientific">Strongyloides stercoralis</name>
    <name type="common">Threadworm</name>
    <dbReference type="NCBI Taxonomy" id="6248"/>
    <lineage>
        <taxon>Eukaryota</taxon>
        <taxon>Metazoa</taxon>
        <taxon>Ecdysozoa</taxon>
        <taxon>Nematoda</taxon>
        <taxon>Chromadorea</taxon>
        <taxon>Rhabditida</taxon>
        <taxon>Tylenchina</taxon>
        <taxon>Panagrolaimomorpha</taxon>
        <taxon>Strongyloidoidea</taxon>
        <taxon>Strongyloididae</taxon>
        <taxon>Strongyloides</taxon>
    </lineage>
</organism>
<keyword evidence="1" id="KW-0732">Signal</keyword>
<feature type="chain" id="PRO_5005327129" evidence="1">
    <location>
        <begin position="24"/>
        <end position="94"/>
    </location>
</feature>
<accession>A0A0K0DSU7</accession>
<protein>
    <submittedName>
        <fullName evidence="2">Venom protein</fullName>
    </submittedName>
</protein>
<feature type="signal peptide" evidence="1">
    <location>
        <begin position="1"/>
        <end position="23"/>
    </location>
</feature>